<evidence type="ECO:0000256" key="3">
    <source>
        <dbReference type="ARBA" id="ARBA00022701"/>
    </source>
</evidence>
<proteinExistence type="inferred from homology"/>
<organism evidence="9 10">
    <name type="scientific">Adiantum capillus-veneris</name>
    <name type="common">Maidenhair fern</name>
    <dbReference type="NCBI Taxonomy" id="13818"/>
    <lineage>
        <taxon>Eukaryota</taxon>
        <taxon>Viridiplantae</taxon>
        <taxon>Streptophyta</taxon>
        <taxon>Embryophyta</taxon>
        <taxon>Tracheophyta</taxon>
        <taxon>Polypodiopsida</taxon>
        <taxon>Polypodiidae</taxon>
        <taxon>Polypodiales</taxon>
        <taxon>Pteridineae</taxon>
        <taxon>Pteridaceae</taxon>
        <taxon>Vittarioideae</taxon>
        <taxon>Adiantum</taxon>
    </lineage>
</organism>
<dbReference type="GO" id="GO:0000930">
    <property type="term" value="C:gamma-tubulin complex"/>
    <property type="evidence" value="ECO:0007669"/>
    <property type="project" value="TreeGrafter"/>
</dbReference>
<dbReference type="GO" id="GO:0007020">
    <property type="term" value="P:microtubule nucleation"/>
    <property type="evidence" value="ECO:0007669"/>
    <property type="project" value="InterPro"/>
</dbReference>
<dbReference type="Proteomes" id="UP000886520">
    <property type="component" value="Chromosome 6"/>
</dbReference>
<evidence type="ECO:0000313" key="9">
    <source>
        <dbReference type="EMBL" id="KAI5078397.1"/>
    </source>
</evidence>
<feature type="region of interest" description="Disordered" evidence="6">
    <location>
        <begin position="1"/>
        <end position="26"/>
    </location>
</feature>
<evidence type="ECO:0000256" key="5">
    <source>
        <dbReference type="RuleBase" id="RU363050"/>
    </source>
</evidence>
<dbReference type="Pfam" id="PF04130">
    <property type="entry name" value="GCP_C_terminal"/>
    <property type="match status" value="1"/>
</dbReference>
<dbReference type="GO" id="GO:0043015">
    <property type="term" value="F:gamma-tubulin binding"/>
    <property type="evidence" value="ECO:0007669"/>
    <property type="project" value="InterPro"/>
</dbReference>
<evidence type="ECO:0000256" key="1">
    <source>
        <dbReference type="ARBA" id="ARBA00010337"/>
    </source>
</evidence>
<evidence type="ECO:0000259" key="8">
    <source>
        <dbReference type="Pfam" id="PF17681"/>
    </source>
</evidence>
<evidence type="ECO:0000256" key="2">
    <source>
        <dbReference type="ARBA" id="ARBA00022490"/>
    </source>
</evidence>
<comment type="similarity">
    <text evidence="1 5">Belongs to the TUBGCP family.</text>
</comment>
<keyword evidence="10" id="KW-1185">Reference proteome</keyword>
<evidence type="ECO:0000256" key="4">
    <source>
        <dbReference type="ARBA" id="ARBA00023212"/>
    </source>
</evidence>
<evidence type="ECO:0000256" key="6">
    <source>
        <dbReference type="SAM" id="MobiDB-lite"/>
    </source>
</evidence>
<dbReference type="GO" id="GO:0051321">
    <property type="term" value="P:meiotic cell cycle"/>
    <property type="evidence" value="ECO:0007669"/>
    <property type="project" value="TreeGrafter"/>
</dbReference>
<dbReference type="EMBL" id="JABFUD020000006">
    <property type="protein sequence ID" value="KAI5078397.1"/>
    <property type="molecule type" value="Genomic_DNA"/>
</dbReference>
<gene>
    <name evidence="9" type="ORF">GOP47_0006068</name>
</gene>
<feature type="domain" description="Gamma tubulin complex component protein N-terminal" evidence="8">
    <location>
        <begin position="97"/>
        <end position="387"/>
    </location>
</feature>
<dbReference type="AlphaFoldDB" id="A0A9D4ZLP3"/>
<dbReference type="OrthoDB" id="2192946at2759"/>
<reference evidence="9" key="1">
    <citation type="submission" date="2021-01" db="EMBL/GenBank/DDBJ databases">
        <title>Adiantum capillus-veneris genome.</title>
        <authorList>
            <person name="Fang Y."/>
            <person name="Liao Q."/>
        </authorList>
    </citation>
    <scope>NUCLEOTIDE SEQUENCE</scope>
    <source>
        <strain evidence="9">H3</strain>
        <tissue evidence="9">Leaf</tissue>
    </source>
</reference>
<dbReference type="Pfam" id="PF17681">
    <property type="entry name" value="GCP_N_terminal"/>
    <property type="match status" value="1"/>
</dbReference>
<keyword evidence="2 5" id="KW-0963">Cytoplasm</keyword>
<feature type="compositionally biased region" description="Polar residues" evidence="6">
    <location>
        <begin position="1"/>
        <end position="19"/>
    </location>
</feature>
<dbReference type="InterPro" id="IPR041470">
    <property type="entry name" value="GCP_N"/>
</dbReference>
<dbReference type="InterPro" id="IPR007259">
    <property type="entry name" value="GCP"/>
</dbReference>
<accession>A0A9D4ZLP3</accession>
<comment type="function">
    <text evidence="5">Component of the gamma-tubulin ring complex (gTuRC) which mediates microtubule nucleation.</text>
</comment>
<evidence type="ECO:0000313" key="10">
    <source>
        <dbReference type="Proteomes" id="UP000886520"/>
    </source>
</evidence>
<feature type="domain" description="Gamma tubulin complex component C-terminal" evidence="7">
    <location>
        <begin position="390"/>
        <end position="748"/>
    </location>
</feature>
<dbReference type="PANTHER" id="PTHR19302">
    <property type="entry name" value="GAMMA TUBULIN COMPLEX PROTEIN"/>
    <property type="match status" value="1"/>
</dbReference>
<protein>
    <recommendedName>
        <fullName evidence="5">Gamma-tubulin complex component</fullName>
    </recommendedName>
</protein>
<dbReference type="GO" id="GO:0000922">
    <property type="term" value="C:spindle pole"/>
    <property type="evidence" value="ECO:0007669"/>
    <property type="project" value="InterPro"/>
</dbReference>
<feature type="region of interest" description="Disordered" evidence="6">
    <location>
        <begin position="666"/>
        <end position="701"/>
    </location>
</feature>
<dbReference type="InterPro" id="IPR040457">
    <property type="entry name" value="GCP_C"/>
</dbReference>
<dbReference type="GO" id="GO:0031122">
    <property type="term" value="P:cytoplasmic microtubule organization"/>
    <property type="evidence" value="ECO:0007669"/>
    <property type="project" value="TreeGrafter"/>
</dbReference>
<dbReference type="GO" id="GO:0051225">
    <property type="term" value="P:spindle assembly"/>
    <property type="evidence" value="ECO:0007669"/>
    <property type="project" value="TreeGrafter"/>
</dbReference>
<keyword evidence="3 5" id="KW-0493">Microtubule</keyword>
<sequence>MQKNAPPTGQPYLSITGGQPTEADVNSVPKSLVEGVSYPATPMWNLERPFLNGQLFQQGFNQQLLGNKGASSDPFSMSDLNRAIGIFAPSVQELLLIDDLLFTMVGIEGKYITLKKGRSKESTLSFQIDPSMDLSLQELAKRILPLCESYTIVSQFTELRSHFKHGLVNHALAAALRAILQDYHALVAQLEHQFRLGRLALQGLWFYCQPMMGAMQALSTVVLKASGGSHSGAAILNLLENQAAAIAGDNSARSLLQKLSQFASAPYLGILERWVYEGVIDDPYGEFFIDENKALLKESLSQDLSATYWQQRYSLKHELPGFLSSAAETILTTGKYLNAMRECGHNVKISFPDDTKGSGSGTRHHLERINVAYNFASAELLNLIVQKFDLMGRLRSVKHYFLVDQGDLLVHFMDIAKDELAKRPSTISVEKLQSLLDLALRTSIAASDPYYEDLFCNVEKLPLLRQLENLQKTGIGGLTDIEKFGESSGVEPSSSQASSGIITGLETFTLNYKVQWPLSLVISRKALMKYQLIFRLLFHCKHVERQLCGTWQVHQATRGLRFIGTSMPRSYVLCQRMLHFTQTFVHYLTFEVIEPNWHVMHGKLQAVKSIDEVISQHDYFLDKCLKECVLLWPQIFKKVEKLKAICLQYATATQWLIPSMSTPDPAAKDSSAAKLSVSENRDGSSRSARSRQSRQEATRVFNPSDEATFRTTIGKIEEEYNKELNKLVLLLTNGSQTDPYLAHLAHGLQGVGHDS</sequence>
<dbReference type="InterPro" id="IPR042241">
    <property type="entry name" value="GCP_C_sf"/>
</dbReference>
<comment type="caution">
    <text evidence="9">The sequence shown here is derived from an EMBL/GenBank/DDBJ whole genome shotgun (WGS) entry which is preliminary data.</text>
</comment>
<keyword evidence="4 5" id="KW-0206">Cytoskeleton</keyword>
<comment type="subcellular location">
    <subcellularLocation>
        <location evidence="5">Cytoplasm</location>
        <location evidence="5">Cytoskeleton</location>
        <location evidence="5">Microtubule organizing center</location>
    </subcellularLocation>
</comment>
<dbReference type="GO" id="GO:0051011">
    <property type="term" value="F:microtubule minus-end binding"/>
    <property type="evidence" value="ECO:0007669"/>
    <property type="project" value="TreeGrafter"/>
</dbReference>
<dbReference type="Gene3D" id="1.20.120.1900">
    <property type="entry name" value="Gamma-tubulin complex, C-terminal domain"/>
    <property type="match status" value="1"/>
</dbReference>
<evidence type="ECO:0000259" key="7">
    <source>
        <dbReference type="Pfam" id="PF04130"/>
    </source>
</evidence>
<dbReference type="GO" id="GO:0005874">
    <property type="term" value="C:microtubule"/>
    <property type="evidence" value="ECO:0007669"/>
    <property type="project" value="UniProtKB-KW"/>
</dbReference>
<dbReference type="GO" id="GO:0000278">
    <property type="term" value="P:mitotic cell cycle"/>
    <property type="evidence" value="ECO:0007669"/>
    <property type="project" value="TreeGrafter"/>
</dbReference>
<name>A0A9D4ZLP3_ADICA</name>
<dbReference type="PANTHER" id="PTHR19302:SF13">
    <property type="entry name" value="GAMMA-TUBULIN COMPLEX COMPONENT 2"/>
    <property type="match status" value="1"/>
</dbReference>